<keyword evidence="3" id="KW-1185">Reference proteome</keyword>
<name>A0ABW2NR72_9BACL</name>
<reference evidence="3" key="1">
    <citation type="journal article" date="2019" name="Int. J. Syst. Evol. Microbiol.">
        <title>The Global Catalogue of Microorganisms (GCM) 10K type strain sequencing project: providing services to taxonomists for standard genome sequencing and annotation.</title>
        <authorList>
            <consortium name="The Broad Institute Genomics Platform"/>
            <consortium name="The Broad Institute Genome Sequencing Center for Infectious Disease"/>
            <person name="Wu L."/>
            <person name="Ma J."/>
        </authorList>
    </citation>
    <scope>NUCLEOTIDE SEQUENCE [LARGE SCALE GENOMIC DNA]</scope>
    <source>
        <strain evidence="3">NBRC 106396</strain>
    </source>
</reference>
<evidence type="ECO:0000256" key="1">
    <source>
        <dbReference type="ARBA" id="ARBA00022801"/>
    </source>
</evidence>
<dbReference type="NCBIfam" id="TIGR01076">
    <property type="entry name" value="sortase_fam"/>
    <property type="match status" value="1"/>
</dbReference>
<organism evidence="2 3">
    <name type="scientific">Fictibacillus iocasae</name>
    <dbReference type="NCBI Taxonomy" id="2715437"/>
    <lineage>
        <taxon>Bacteria</taxon>
        <taxon>Bacillati</taxon>
        <taxon>Bacillota</taxon>
        <taxon>Bacilli</taxon>
        <taxon>Bacillales</taxon>
        <taxon>Fictibacillaceae</taxon>
        <taxon>Fictibacillus</taxon>
    </lineage>
</organism>
<gene>
    <name evidence="2" type="ORF">ACFQPF_15610</name>
</gene>
<dbReference type="RefSeq" id="WP_379750635.1">
    <property type="nucleotide sequence ID" value="NZ_JBHTCP010000049.1"/>
</dbReference>
<evidence type="ECO:0000313" key="3">
    <source>
        <dbReference type="Proteomes" id="UP001596549"/>
    </source>
</evidence>
<comment type="caution">
    <text evidence="2">The sequence shown here is derived from an EMBL/GenBank/DDBJ whole genome shotgun (WGS) entry which is preliminary data.</text>
</comment>
<dbReference type="InterPro" id="IPR023365">
    <property type="entry name" value="Sortase_dom-sf"/>
</dbReference>
<evidence type="ECO:0000313" key="2">
    <source>
        <dbReference type="EMBL" id="MFC7373067.1"/>
    </source>
</evidence>
<dbReference type="EMBL" id="JBHTCP010000049">
    <property type="protein sequence ID" value="MFC7373067.1"/>
    <property type="molecule type" value="Genomic_DNA"/>
</dbReference>
<dbReference type="Pfam" id="PF04203">
    <property type="entry name" value="Sortase"/>
    <property type="match status" value="1"/>
</dbReference>
<dbReference type="Proteomes" id="UP001596549">
    <property type="component" value="Unassembled WGS sequence"/>
</dbReference>
<sequence>MKKRIILMSIAVSLIAGGAWFTTTSVYQFAKGYFAFKVLDAAGKAEVKVSASAEKEREKEKTEASEDELYPVRPSIGDDIGKLIIPKLDASISIYHGTNEDELEKGVGHFADSVLPGEKDNSVLSGHRDTVFRRLGEVGKGDELVVQTSAGTFTYKVRQVRIVDKEDRSVIVPMPRATLTVSTCYPFTYVGAAPERYVLVASLIKKEI</sequence>
<dbReference type="CDD" id="cd05828">
    <property type="entry name" value="Sortase_D_1"/>
    <property type="match status" value="1"/>
</dbReference>
<accession>A0ABW2NR72</accession>
<dbReference type="NCBIfam" id="NF033746">
    <property type="entry name" value="class_D_sortase"/>
    <property type="match status" value="1"/>
</dbReference>
<dbReference type="Gene3D" id="2.40.260.10">
    <property type="entry name" value="Sortase"/>
    <property type="match status" value="1"/>
</dbReference>
<protein>
    <submittedName>
        <fullName evidence="2">Class D sortase</fullName>
    </submittedName>
</protein>
<keyword evidence="1" id="KW-0378">Hydrolase</keyword>
<dbReference type="InterPro" id="IPR053525">
    <property type="entry name" value="Sortase_D"/>
</dbReference>
<dbReference type="InterPro" id="IPR041999">
    <property type="entry name" value="Sortase_D_1"/>
</dbReference>
<proteinExistence type="predicted"/>
<dbReference type="InterPro" id="IPR005754">
    <property type="entry name" value="Sortase"/>
</dbReference>
<dbReference type="SUPFAM" id="SSF63817">
    <property type="entry name" value="Sortase"/>
    <property type="match status" value="1"/>
</dbReference>